<evidence type="ECO:0000313" key="3">
    <source>
        <dbReference type="EMBL" id="KIP06527.1"/>
    </source>
</evidence>
<dbReference type="InterPro" id="IPR036047">
    <property type="entry name" value="F-box-like_dom_sf"/>
</dbReference>
<sequence>MSGPRLPQELQDDVVGYLPHSDLHVASLVSKSWCRQGRKTLFREVRVLAPFTGSAFERFMNENPLYAGVVERLALCGVDGPKQLGCGHDEDEDEEDEEDGDDLDYHEQEPQLALSISLADISAILSLFPNLKKLELKDLSLVPSSIPLQIHLKAPTSLDELVLDHIVVAESVGAEDCLLNMWLLFSSIRNVKLVDIPNRLVSISHDPDCTVEGGITLQATSCVIRNVRSCNVFLELLRRGCSVSRPLTHLEVHTYTTADFRSLGNLLQIAGGRLECLHLDISSSIRNVDPDYMEPYISTLKVFCSILPY</sequence>
<evidence type="ECO:0000256" key="1">
    <source>
        <dbReference type="SAM" id="MobiDB-lite"/>
    </source>
</evidence>
<dbReference type="Pfam" id="PF00646">
    <property type="entry name" value="F-box"/>
    <property type="match status" value="1"/>
</dbReference>
<name>A0A0C3S720_PHLG1</name>
<evidence type="ECO:0000313" key="4">
    <source>
        <dbReference type="Proteomes" id="UP000053257"/>
    </source>
</evidence>
<accession>A0A0C3S720</accession>
<feature type="compositionally biased region" description="Acidic residues" evidence="1">
    <location>
        <begin position="89"/>
        <end position="102"/>
    </location>
</feature>
<proteinExistence type="predicted"/>
<dbReference type="SUPFAM" id="SSF81383">
    <property type="entry name" value="F-box domain"/>
    <property type="match status" value="1"/>
</dbReference>
<dbReference type="HOGENOM" id="CLU_900499_0_0_1"/>
<feature type="domain" description="F-box" evidence="2">
    <location>
        <begin position="5"/>
        <end position="35"/>
    </location>
</feature>
<keyword evidence="4" id="KW-1185">Reference proteome</keyword>
<evidence type="ECO:0000259" key="2">
    <source>
        <dbReference type="Pfam" id="PF00646"/>
    </source>
</evidence>
<protein>
    <recommendedName>
        <fullName evidence="2">F-box domain-containing protein</fullName>
    </recommendedName>
</protein>
<gene>
    <name evidence="3" type="ORF">PHLGIDRAFT_453713</name>
</gene>
<feature type="region of interest" description="Disordered" evidence="1">
    <location>
        <begin position="84"/>
        <end position="104"/>
    </location>
</feature>
<dbReference type="Proteomes" id="UP000053257">
    <property type="component" value="Unassembled WGS sequence"/>
</dbReference>
<dbReference type="AlphaFoldDB" id="A0A0C3S720"/>
<reference evidence="3 4" key="1">
    <citation type="journal article" date="2014" name="PLoS Genet.">
        <title>Analysis of the Phlebiopsis gigantea genome, transcriptome and secretome provides insight into its pioneer colonization strategies of wood.</title>
        <authorList>
            <person name="Hori C."/>
            <person name="Ishida T."/>
            <person name="Igarashi K."/>
            <person name="Samejima M."/>
            <person name="Suzuki H."/>
            <person name="Master E."/>
            <person name="Ferreira P."/>
            <person name="Ruiz-Duenas F.J."/>
            <person name="Held B."/>
            <person name="Canessa P."/>
            <person name="Larrondo L.F."/>
            <person name="Schmoll M."/>
            <person name="Druzhinina I.S."/>
            <person name="Kubicek C.P."/>
            <person name="Gaskell J.A."/>
            <person name="Kersten P."/>
            <person name="St John F."/>
            <person name="Glasner J."/>
            <person name="Sabat G."/>
            <person name="Splinter BonDurant S."/>
            <person name="Syed K."/>
            <person name="Yadav J."/>
            <person name="Mgbeahuruike A.C."/>
            <person name="Kovalchuk A."/>
            <person name="Asiegbu F.O."/>
            <person name="Lackner G."/>
            <person name="Hoffmeister D."/>
            <person name="Rencoret J."/>
            <person name="Gutierrez A."/>
            <person name="Sun H."/>
            <person name="Lindquist E."/>
            <person name="Barry K."/>
            <person name="Riley R."/>
            <person name="Grigoriev I.V."/>
            <person name="Henrissat B."/>
            <person name="Kues U."/>
            <person name="Berka R.M."/>
            <person name="Martinez A.T."/>
            <person name="Covert S.F."/>
            <person name="Blanchette R.A."/>
            <person name="Cullen D."/>
        </authorList>
    </citation>
    <scope>NUCLEOTIDE SEQUENCE [LARGE SCALE GENOMIC DNA]</scope>
    <source>
        <strain evidence="3 4">11061_1 CR5-6</strain>
    </source>
</reference>
<organism evidence="3 4">
    <name type="scientific">Phlebiopsis gigantea (strain 11061_1 CR5-6)</name>
    <name type="common">White-rot fungus</name>
    <name type="synonym">Peniophora gigantea</name>
    <dbReference type="NCBI Taxonomy" id="745531"/>
    <lineage>
        <taxon>Eukaryota</taxon>
        <taxon>Fungi</taxon>
        <taxon>Dikarya</taxon>
        <taxon>Basidiomycota</taxon>
        <taxon>Agaricomycotina</taxon>
        <taxon>Agaricomycetes</taxon>
        <taxon>Polyporales</taxon>
        <taxon>Phanerochaetaceae</taxon>
        <taxon>Phlebiopsis</taxon>
    </lineage>
</organism>
<dbReference type="InterPro" id="IPR001810">
    <property type="entry name" value="F-box_dom"/>
</dbReference>
<dbReference type="EMBL" id="KN840516">
    <property type="protein sequence ID" value="KIP06527.1"/>
    <property type="molecule type" value="Genomic_DNA"/>
</dbReference>